<dbReference type="SMART" id="SM01022">
    <property type="entry name" value="ASCH"/>
    <property type="match status" value="1"/>
</dbReference>
<dbReference type="Proteomes" id="UP000530928">
    <property type="component" value="Unassembled WGS sequence"/>
</dbReference>
<keyword evidence="3" id="KW-1185">Reference proteome</keyword>
<dbReference type="RefSeq" id="WP_220134447.1">
    <property type="nucleotide sequence ID" value="NZ_BAABAM010000007.1"/>
</dbReference>
<dbReference type="InterPro" id="IPR015947">
    <property type="entry name" value="PUA-like_sf"/>
</dbReference>
<dbReference type="InterPro" id="IPR009326">
    <property type="entry name" value="DUF984"/>
</dbReference>
<feature type="domain" description="ASCH" evidence="1">
    <location>
        <begin position="6"/>
        <end position="121"/>
    </location>
</feature>
<dbReference type="PANTHER" id="PTHR39203:SF1">
    <property type="entry name" value="CYTOPLASMIC PROTEIN"/>
    <property type="match status" value="1"/>
</dbReference>
<evidence type="ECO:0000313" key="3">
    <source>
        <dbReference type="Proteomes" id="UP000530928"/>
    </source>
</evidence>
<sequence>MEIYDLGVPGEMRDRLVAAVVSGVKSATSSLKLFYGDGDPLPEPGRFLLADSSGVRGIVEVVRVELVPLGQVGDDVAHAEGEGFADAAAWRAAHEDFWAPYLNEPLTDDDLVVVEHFTFAPSG</sequence>
<comment type="caution">
    <text evidence="2">The sequence shown here is derived from an EMBL/GenBank/DDBJ whole genome shotgun (WGS) entry which is preliminary data.</text>
</comment>
<dbReference type="PANTHER" id="PTHR39203">
    <property type="entry name" value="CYTOPLASMIC PROTEIN-RELATED"/>
    <property type="match status" value="1"/>
</dbReference>
<name>A0A7W0CRY9_9ACTN</name>
<evidence type="ECO:0000313" key="2">
    <source>
        <dbReference type="EMBL" id="MBA2896221.1"/>
    </source>
</evidence>
<dbReference type="InterPro" id="IPR007374">
    <property type="entry name" value="ASCH_domain"/>
</dbReference>
<dbReference type="Gene3D" id="3.10.400.10">
    <property type="entry name" value="Sulfate adenylyltransferase"/>
    <property type="match status" value="1"/>
</dbReference>
<dbReference type="EMBL" id="JACDUR010000008">
    <property type="protein sequence ID" value="MBA2896221.1"/>
    <property type="molecule type" value="Genomic_DNA"/>
</dbReference>
<accession>A0A7W0CRY9</accession>
<dbReference type="SUPFAM" id="SSF88697">
    <property type="entry name" value="PUA domain-like"/>
    <property type="match status" value="1"/>
</dbReference>
<dbReference type="AlphaFoldDB" id="A0A7W0CRY9"/>
<evidence type="ECO:0000259" key="1">
    <source>
        <dbReference type="SMART" id="SM01022"/>
    </source>
</evidence>
<organism evidence="2 3">
    <name type="scientific">Nonomuraea soli</name>
    <dbReference type="NCBI Taxonomy" id="1032476"/>
    <lineage>
        <taxon>Bacteria</taxon>
        <taxon>Bacillati</taxon>
        <taxon>Actinomycetota</taxon>
        <taxon>Actinomycetes</taxon>
        <taxon>Streptosporangiales</taxon>
        <taxon>Streptosporangiaceae</taxon>
        <taxon>Nonomuraea</taxon>
    </lineage>
</organism>
<gene>
    <name evidence="2" type="ORF">HNR30_007612</name>
</gene>
<dbReference type="Pfam" id="PF04266">
    <property type="entry name" value="ASCH"/>
    <property type="match status" value="1"/>
</dbReference>
<proteinExistence type="predicted"/>
<reference evidence="2 3" key="1">
    <citation type="submission" date="2020-07" db="EMBL/GenBank/DDBJ databases">
        <title>Genomic Encyclopedia of Type Strains, Phase IV (KMG-IV): sequencing the most valuable type-strain genomes for metagenomic binning, comparative biology and taxonomic classification.</title>
        <authorList>
            <person name="Goeker M."/>
        </authorList>
    </citation>
    <scope>NUCLEOTIDE SEQUENCE [LARGE SCALE GENOMIC DNA]</scope>
    <source>
        <strain evidence="2 3">DSM 45533</strain>
    </source>
</reference>
<protein>
    <submittedName>
        <fullName evidence="2">Uncharacterized protein YhfF</fullName>
    </submittedName>
</protein>